<comment type="similarity">
    <text evidence="2 8">Belongs to the HIT family.</text>
</comment>
<dbReference type="GO" id="GO:0000340">
    <property type="term" value="F:RNA 7-methylguanosine cap binding"/>
    <property type="evidence" value="ECO:0007669"/>
    <property type="project" value="TreeGrafter"/>
</dbReference>
<comment type="function">
    <text evidence="8">Decapping scavenger enzyme that catalyzes the cleavage of a residual cap structure following the degradation of mRNAs by the 3'-&gt;5' exosome-mediated mRNA decay pathway.</text>
</comment>
<dbReference type="PANTHER" id="PTHR12978">
    <property type="entry name" value="HISTIDINE TRIAD HIT PROTEIN MEMBER"/>
    <property type="match status" value="1"/>
</dbReference>
<evidence type="ECO:0000313" key="9">
    <source>
        <dbReference type="EMBL" id="KAG7170992.1"/>
    </source>
</evidence>
<evidence type="ECO:0000256" key="5">
    <source>
        <dbReference type="ARBA" id="ARBA00022801"/>
    </source>
</evidence>
<evidence type="ECO:0000313" key="10">
    <source>
        <dbReference type="Proteomes" id="UP000747542"/>
    </source>
</evidence>
<dbReference type="GO" id="GO:0000290">
    <property type="term" value="P:deadenylation-dependent decapping of nuclear-transcribed mRNA"/>
    <property type="evidence" value="ECO:0007669"/>
    <property type="project" value="InterPro"/>
</dbReference>
<dbReference type="Pfam" id="PF05652">
    <property type="entry name" value="DcpS"/>
    <property type="match status" value="1"/>
</dbReference>
<dbReference type="PANTHER" id="PTHR12978:SF0">
    <property type="entry name" value="M7GPPPX DIPHOSPHATASE"/>
    <property type="match status" value="1"/>
</dbReference>
<evidence type="ECO:0000256" key="1">
    <source>
        <dbReference type="ARBA" id="ARBA00004123"/>
    </source>
</evidence>
<sequence>MAEAVAKDFLPPPVKKMRTDDCSNAVDSTTDKNCDQVELFSSFEDFEFIRILNNSEEHKSVAVEGRLQGREGTAVVMLQKLPFNSDKLQEIFTGNTSLKNIFQNDIYYNKTALLPCELNEVRANIVYPAEEKHILRFEKQPSSFIIETPELYKDVTRPFIESSSFSKQWIYNILEHKKEAERIVFEDTDPDLGFILLPDLKWTGEQMEDLYLQAIVHRRDITCLRDLRGCHIPLLKNIHEKGTTAIKEKYGVPAHKQRVYLHYQPSFYHLHVHFTAISFEAPGTWVGKAHLLSSVITNLEICGDYYERAVLPFSVKDNHPLRAKFEEKGYFSV</sequence>
<proteinExistence type="inferred from homology"/>
<accession>A0A8J5N153</accession>
<protein>
    <recommendedName>
        <fullName evidence="4 8">m7GpppX diphosphatase</fullName>
        <ecNumber evidence="3 8">3.6.1.59</ecNumber>
    </recommendedName>
</protein>
<dbReference type="PIRSF" id="PIRSF028973">
    <property type="entry name" value="Scavenger_mRNA_decap_enz"/>
    <property type="match status" value="1"/>
</dbReference>
<dbReference type="Pfam" id="PF11969">
    <property type="entry name" value="DcpS_C"/>
    <property type="match status" value="1"/>
</dbReference>
<evidence type="ECO:0000256" key="3">
    <source>
        <dbReference type="ARBA" id="ARBA00012520"/>
    </source>
</evidence>
<dbReference type="GO" id="GO:0005634">
    <property type="term" value="C:nucleus"/>
    <property type="evidence" value="ECO:0007669"/>
    <property type="project" value="UniProtKB-SubCell"/>
</dbReference>
<dbReference type="InterPro" id="IPR008594">
    <property type="entry name" value="DcpS/DCS2"/>
</dbReference>
<comment type="subcellular location">
    <subcellularLocation>
        <location evidence="1 8">Nucleus</location>
    </subcellularLocation>
</comment>
<evidence type="ECO:0000256" key="2">
    <source>
        <dbReference type="ARBA" id="ARBA00010208"/>
    </source>
</evidence>
<keyword evidence="10" id="KW-1185">Reference proteome</keyword>
<reference evidence="9" key="1">
    <citation type="journal article" date="2021" name="Sci. Adv.">
        <title>The American lobster genome reveals insights on longevity, neural, and immune adaptations.</title>
        <authorList>
            <person name="Polinski J.M."/>
            <person name="Zimin A.V."/>
            <person name="Clark K.F."/>
            <person name="Kohn A.B."/>
            <person name="Sadowski N."/>
            <person name="Timp W."/>
            <person name="Ptitsyn A."/>
            <person name="Khanna P."/>
            <person name="Romanova D.Y."/>
            <person name="Williams P."/>
            <person name="Greenwood S.J."/>
            <person name="Moroz L.L."/>
            <person name="Walt D.R."/>
            <person name="Bodnar A.G."/>
        </authorList>
    </citation>
    <scope>NUCLEOTIDE SEQUENCE</scope>
    <source>
        <strain evidence="9">GMGI-L3</strain>
    </source>
</reference>
<evidence type="ECO:0000256" key="6">
    <source>
        <dbReference type="ARBA" id="ARBA00023242"/>
    </source>
</evidence>
<dbReference type="GO" id="GO:0140932">
    <property type="term" value="F:5'-(N(7)-methyl 5'-triphosphoguanosine)-[mRNA] diphosphatase activity"/>
    <property type="evidence" value="ECO:0007669"/>
    <property type="project" value="UniProtKB-EC"/>
</dbReference>
<dbReference type="OrthoDB" id="10264956at2759"/>
<keyword evidence="8" id="KW-0507">mRNA processing</keyword>
<name>A0A8J5N153_HOMAM</name>
<dbReference type="EC" id="3.6.1.59" evidence="3 8"/>
<evidence type="ECO:0000256" key="7">
    <source>
        <dbReference type="ARBA" id="ARBA00048222"/>
    </source>
</evidence>
<dbReference type="FunFam" id="3.30.428.10:FF:000006">
    <property type="entry name" value="m7GpppX diphosphatase"/>
    <property type="match status" value="1"/>
</dbReference>
<dbReference type="AlphaFoldDB" id="A0A8J5N153"/>
<keyword evidence="5 8" id="KW-0378">Hydrolase</keyword>
<comment type="caution">
    <text evidence="9">The sequence shown here is derived from an EMBL/GenBank/DDBJ whole genome shotgun (WGS) entry which is preliminary data.</text>
</comment>
<organism evidence="9 10">
    <name type="scientific">Homarus americanus</name>
    <name type="common">American lobster</name>
    <dbReference type="NCBI Taxonomy" id="6706"/>
    <lineage>
        <taxon>Eukaryota</taxon>
        <taxon>Metazoa</taxon>
        <taxon>Ecdysozoa</taxon>
        <taxon>Arthropoda</taxon>
        <taxon>Crustacea</taxon>
        <taxon>Multicrustacea</taxon>
        <taxon>Malacostraca</taxon>
        <taxon>Eumalacostraca</taxon>
        <taxon>Eucarida</taxon>
        <taxon>Decapoda</taxon>
        <taxon>Pleocyemata</taxon>
        <taxon>Astacidea</taxon>
        <taxon>Nephropoidea</taxon>
        <taxon>Nephropidae</taxon>
        <taxon>Homarus</taxon>
    </lineage>
</organism>
<dbReference type="Proteomes" id="UP000747542">
    <property type="component" value="Unassembled WGS sequence"/>
</dbReference>
<dbReference type="GO" id="GO:0000932">
    <property type="term" value="C:P-body"/>
    <property type="evidence" value="ECO:0007669"/>
    <property type="project" value="TreeGrafter"/>
</dbReference>
<gene>
    <name evidence="9" type="primary">DCPS-L</name>
    <name evidence="9" type="ORF">Hamer_G012567</name>
</gene>
<keyword evidence="6 8" id="KW-0539">Nucleus</keyword>
<evidence type="ECO:0000256" key="4">
    <source>
        <dbReference type="ARBA" id="ARBA00015636"/>
    </source>
</evidence>
<evidence type="ECO:0000256" key="8">
    <source>
        <dbReference type="PIRNR" id="PIRNR028973"/>
    </source>
</evidence>
<dbReference type="EMBL" id="JAHLQT010013238">
    <property type="protein sequence ID" value="KAG7170992.1"/>
    <property type="molecule type" value="Genomic_DNA"/>
</dbReference>
<comment type="catalytic activity">
    <reaction evidence="7 8">
        <text>a 5'-end (N(7)-methyl 5'-triphosphoguanosine)-ribonucleoside in mRNA + H2O = N(7)-methyl-GMP + a 5'-end diphospho-ribonucleoside in mRNA + 2 H(+)</text>
        <dbReference type="Rhea" id="RHEA:65388"/>
        <dbReference type="Rhea" id="RHEA-COMP:17165"/>
        <dbReference type="Rhea" id="RHEA-COMP:17167"/>
        <dbReference type="ChEBI" id="CHEBI:15377"/>
        <dbReference type="ChEBI" id="CHEBI:15378"/>
        <dbReference type="ChEBI" id="CHEBI:58285"/>
        <dbReference type="ChEBI" id="CHEBI:156461"/>
        <dbReference type="ChEBI" id="CHEBI:167616"/>
        <dbReference type="EC" id="3.6.1.59"/>
    </reaction>
</comment>